<keyword evidence="2" id="KW-0732">Signal</keyword>
<accession>A0ABT0TXT1</accession>
<dbReference type="RefSeq" id="WP_250927062.1">
    <property type="nucleotide sequence ID" value="NZ_JAMQBK010000008.1"/>
</dbReference>
<dbReference type="Proteomes" id="UP001202961">
    <property type="component" value="Unassembled WGS sequence"/>
</dbReference>
<keyword evidence="5" id="KW-1185">Reference proteome</keyword>
<dbReference type="SUPFAM" id="SSF55486">
    <property type="entry name" value="Metalloproteases ('zincins'), catalytic domain"/>
    <property type="match status" value="1"/>
</dbReference>
<gene>
    <name evidence="4" type="ORF">NB063_02035</name>
</gene>
<sequence length="874" mass="100151">MIRFVRLVALVCVLGGSVSAQPLSNPKHSDPRDPFFPIQHWLPTPGVYRTASGAPGPFYWQQRADYEIDVTLNDVDHSIKGECRITYHNVSPDTLTYIWVQLDQNRFRNDSAAITTQTAPSLSGRTPFSSVQTMLAQEAFDGGYKIESVSEIKAGGKSRSRTAEPTPLTYMVADTMMRVDLQTPLAPGESTTIAIAYHYNIIDAKMIRARGGYEHFKEDDNAIYEISQWFPRVAAYTDYTGWQHDQFLGAGEFTLELGDYRVSITVPDDMVVTGTGTLSNPEAVLKKEWIERLDSIHENNKPTFIVTPEEAKANETAKSGKSKGKKRTSSKSSASDATKTWVFTADNVRDFAWAASRKFIWDAMPVKVGDRTVTAMSFYPNEAEPLWSQYSTESIAHTLEVYGRYTFDYPYDVAISVNGPVYGMEYPMICFNGPRPEDDGTYSKATKYGLISVIIHEVGHNFFPMIVNSDERQWTWMDEGLNTFLQYLAEQEWEEDYPSSRGPAEKIVPYMRGGNQRPIMTGSDEILQFGNNGYAKPAAALNILRETVLGRERFDFAFREYCRRWKFKRPTPADFFRTMEDASGTNLDWFWRGWFYSTEHVDIAIDSVELFVIDSGDPDEAHERKRREDDMREETPTDERNHGLRRRIEWQPGLKDFYNSPEYDEDKVEESDRKTYQKFLDRLDEEQRALLQRTTQFYVIKFLNKGGLVMPIPLRVYYADNTQEQMMLPAEIWRKNSKEIKKLLLTEKEIVRLEIDPKREIADTNTANNHWPPKLEPTRFQLFKDEKKKNEMQKARGDEDESDDDSDEEDSDKDSSDKKSTEKETAKNPNGKEAAERGTAPKPSDIGEDAESAKPKPNRKRKPTAKETNEGKAE</sequence>
<evidence type="ECO:0000313" key="4">
    <source>
        <dbReference type="EMBL" id="MCM2369394.1"/>
    </source>
</evidence>
<feature type="compositionally biased region" description="Acidic residues" evidence="1">
    <location>
        <begin position="798"/>
        <end position="812"/>
    </location>
</feature>
<feature type="region of interest" description="Disordered" evidence="1">
    <location>
        <begin position="308"/>
        <end position="332"/>
    </location>
</feature>
<dbReference type="PANTHER" id="PTHR11533:SF174">
    <property type="entry name" value="PUROMYCIN-SENSITIVE AMINOPEPTIDASE-RELATED"/>
    <property type="match status" value="1"/>
</dbReference>
<proteinExistence type="predicted"/>
<feature type="signal peptide" evidence="2">
    <location>
        <begin position="1"/>
        <end position="20"/>
    </location>
</feature>
<organism evidence="4 5">
    <name type="scientific">Aporhodopirellula aestuarii</name>
    <dbReference type="NCBI Taxonomy" id="2950107"/>
    <lineage>
        <taxon>Bacteria</taxon>
        <taxon>Pseudomonadati</taxon>
        <taxon>Planctomycetota</taxon>
        <taxon>Planctomycetia</taxon>
        <taxon>Pirellulales</taxon>
        <taxon>Pirellulaceae</taxon>
        <taxon>Aporhodopirellula</taxon>
    </lineage>
</organism>
<feature type="compositionally biased region" description="Basic and acidic residues" evidence="1">
    <location>
        <begin position="813"/>
        <end position="826"/>
    </location>
</feature>
<feature type="chain" id="PRO_5045641508" evidence="2">
    <location>
        <begin position="21"/>
        <end position="874"/>
    </location>
</feature>
<comment type="caution">
    <text evidence="4">The sequence shown here is derived from an EMBL/GenBank/DDBJ whole genome shotgun (WGS) entry which is preliminary data.</text>
</comment>
<feature type="region of interest" description="Disordered" evidence="1">
    <location>
        <begin position="619"/>
        <end position="644"/>
    </location>
</feature>
<feature type="compositionally biased region" description="Basic and acidic residues" evidence="1">
    <location>
        <begin position="864"/>
        <end position="874"/>
    </location>
</feature>
<reference evidence="4 5" key="1">
    <citation type="journal article" date="2022" name="Syst. Appl. Microbiol.">
        <title>Rhodopirellula aestuarii sp. nov., a novel member of the genus Rhodopirellula isolated from brackish sediments collected in the Tagus River estuary, Portugal.</title>
        <authorList>
            <person name="Vitorino I.R."/>
            <person name="Klimek D."/>
            <person name="Calusinska M."/>
            <person name="Lobo-da-Cunha A."/>
            <person name="Vasconcelos V."/>
            <person name="Lage O.M."/>
        </authorList>
    </citation>
    <scope>NUCLEOTIDE SEQUENCE [LARGE SCALE GENOMIC DNA]</scope>
    <source>
        <strain evidence="4 5">ICT_H3.1</strain>
    </source>
</reference>
<dbReference type="CDD" id="cd09604">
    <property type="entry name" value="M1_APN_like"/>
    <property type="match status" value="1"/>
</dbReference>
<evidence type="ECO:0000259" key="3">
    <source>
        <dbReference type="Pfam" id="PF01433"/>
    </source>
</evidence>
<dbReference type="PANTHER" id="PTHR11533">
    <property type="entry name" value="PROTEASE M1 ZINC METALLOPROTEASE"/>
    <property type="match status" value="1"/>
</dbReference>
<evidence type="ECO:0000313" key="5">
    <source>
        <dbReference type="Proteomes" id="UP001202961"/>
    </source>
</evidence>
<dbReference type="Gene3D" id="1.10.390.10">
    <property type="entry name" value="Neutral Protease Domain 2"/>
    <property type="match status" value="1"/>
</dbReference>
<feature type="compositionally biased region" description="Basic residues" evidence="1">
    <location>
        <begin position="320"/>
        <end position="329"/>
    </location>
</feature>
<protein>
    <submittedName>
        <fullName evidence="4">M1 family metallopeptidase</fullName>
    </submittedName>
</protein>
<feature type="compositionally biased region" description="Basic and acidic residues" evidence="1">
    <location>
        <begin position="782"/>
        <end position="797"/>
    </location>
</feature>
<feature type="region of interest" description="Disordered" evidence="1">
    <location>
        <begin position="764"/>
        <end position="874"/>
    </location>
</feature>
<dbReference type="Pfam" id="PF01433">
    <property type="entry name" value="Peptidase_M1"/>
    <property type="match status" value="1"/>
</dbReference>
<evidence type="ECO:0000256" key="1">
    <source>
        <dbReference type="SAM" id="MobiDB-lite"/>
    </source>
</evidence>
<dbReference type="InterPro" id="IPR014782">
    <property type="entry name" value="Peptidase_M1_dom"/>
</dbReference>
<dbReference type="InterPro" id="IPR050344">
    <property type="entry name" value="Peptidase_M1_aminopeptidases"/>
</dbReference>
<feature type="domain" description="Peptidase M1 membrane alanine aminopeptidase" evidence="3">
    <location>
        <begin position="423"/>
        <end position="594"/>
    </location>
</feature>
<evidence type="ECO:0000256" key="2">
    <source>
        <dbReference type="SAM" id="SignalP"/>
    </source>
</evidence>
<name>A0ABT0TXT1_9BACT</name>
<dbReference type="EMBL" id="JAMQBK010000008">
    <property type="protein sequence ID" value="MCM2369394.1"/>
    <property type="molecule type" value="Genomic_DNA"/>
</dbReference>
<dbReference type="InterPro" id="IPR027268">
    <property type="entry name" value="Peptidase_M4/M1_CTD_sf"/>
</dbReference>